<dbReference type="InterPro" id="IPR058240">
    <property type="entry name" value="rSAM_sf"/>
</dbReference>
<reference evidence="1" key="1">
    <citation type="submission" date="2018-05" db="EMBL/GenBank/DDBJ databases">
        <authorList>
            <person name="Lanie J.A."/>
            <person name="Ng W.-L."/>
            <person name="Kazmierczak K.M."/>
            <person name="Andrzejewski T.M."/>
            <person name="Davidsen T.M."/>
            <person name="Wayne K.J."/>
            <person name="Tettelin H."/>
            <person name="Glass J.I."/>
            <person name="Rusch D."/>
            <person name="Podicherti R."/>
            <person name="Tsui H.-C.T."/>
            <person name="Winkler M.E."/>
        </authorList>
    </citation>
    <scope>NUCLEOTIDE SEQUENCE</scope>
</reference>
<organism evidence="1">
    <name type="scientific">marine metagenome</name>
    <dbReference type="NCBI Taxonomy" id="408172"/>
    <lineage>
        <taxon>unclassified sequences</taxon>
        <taxon>metagenomes</taxon>
        <taxon>ecological metagenomes</taxon>
    </lineage>
</organism>
<evidence type="ECO:0008006" key="2">
    <source>
        <dbReference type="Google" id="ProtNLM"/>
    </source>
</evidence>
<dbReference type="EMBL" id="UINC01221250">
    <property type="protein sequence ID" value="SVE49509.1"/>
    <property type="molecule type" value="Genomic_DNA"/>
</dbReference>
<protein>
    <recommendedName>
        <fullName evidence="2">Radical SAM core domain-containing protein</fullName>
    </recommendedName>
</protein>
<evidence type="ECO:0000313" key="1">
    <source>
        <dbReference type="EMBL" id="SVE49509.1"/>
    </source>
</evidence>
<accession>A0A383DYU6</accession>
<dbReference type="SUPFAM" id="SSF102114">
    <property type="entry name" value="Radical SAM enzymes"/>
    <property type="match status" value="1"/>
</dbReference>
<gene>
    <name evidence="1" type="ORF">METZ01_LOCUS502363</name>
</gene>
<feature type="non-terminal residue" evidence="1">
    <location>
        <position position="207"/>
    </location>
</feature>
<dbReference type="Gene3D" id="3.20.20.70">
    <property type="entry name" value="Aldolase class I"/>
    <property type="match status" value="1"/>
</dbReference>
<proteinExistence type="predicted"/>
<dbReference type="InterPro" id="IPR013785">
    <property type="entry name" value="Aldolase_TIM"/>
</dbReference>
<name>A0A383DYU6_9ZZZZ</name>
<dbReference type="AlphaFoldDB" id="A0A383DYU6"/>
<sequence length="207" mass="24402">MINPTQIRNKWVDFEGAPLSMYQENTEMTERVYWGYKREYSFGLMNVGTPCNTKCFYCSQYWNPPEVIIAYPGWLTMDEIKHFLTFVPNKVIHEVGYGHHISNGEFFAHPKATEILKYFIDENFTVRGLDTNGHYVNEEQVVLMKYLLEQHSGRGEGWDKGENVVDKVENVQEGMWWGLYLHLTNYEKTKHCFELLDKHEVPYAVVI</sequence>